<comment type="caution">
    <text evidence="6">The sequence shown here is derived from an EMBL/GenBank/DDBJ whole genome shotgun (WGS) entry which is preliminary data.</text>
</comment>
<reference evidence="6" key="1">
    <citation type="journal article" date="2020" name="mSystems">
        <title>Genome- and Community-Level Interaction Insights into Carbon Utilization and Element Cycling Functions of Hydrothermarchaeota in Hydrothermal Sediment.</title>
        <authorList>
            <person name="Zhou Z."/>
            <person name="Liu Y."/>
            <person name="Xu W."/>
            <person name="Pan J."/>
            <person name="Luo Z.H."/>
            <person name="Li M."/>
        </authorList>
    </citation>
    <scope>NUCLEOTIDE SEQUENCE [LARGE SCALE GENOMIC DNA]</scope>
    <source>
        <strain evidence="6">SpSt-500</strain>
    </source>
</reference>
<protein>
    <recommendedName>
        <fullName evidence="1">chorismate mutase</fullName>
        <ecNumber evidence="1">5.4.99.5</ecNumber>
    </recommendedName>
</protein>
<dbReference type="InterPro" id="IPR002701">
    <property type="entry name" value="CM_II_prokaryot"/>
</dbReference>
<dbReference type="SMART" id="SM00830">
    <property type="entry name" value="CM_2"/>
    <property type="match status" value="1"/>
</dbReference>
<dbReference type="PROSITE" id="PS51171">
    <property type="entry name" value="PREPHENATE_DEHYDR_3"/>
    <property type="match status" value="1"/>
</dbReference>
<dbReference type="UniPathway" id="UPA00121">
    <property type="reaction ID" value="UER00345"/>
</dbReference>
<dbReference type="SUPFAM" id="SSF55021">
    <property type="entry name" value="ACT-like"/>
    <property type="match status" value="1"/>
</dbReference>
<dbReference type="Gene3D" id="3.30.70.260">
    <property type="match status" value="1"/>
</dbReference>
<dbReference type="InterPro" id="IPR002912">
    <property type="entry name" value="ACT_dom"/>
</dbReference>
<feature type="domain" description="Prephenate dehydratase" evidence="4">
    <location>
        <begin position="99"/>
        <end position="277"/>
    </location>
</feature>
<dbReference type="SUPFAM" id="SSF51569">
    <property type="entry name" value="Aldolase"/>
    <property type="match status" value="1"/>
</dbReference>
<dbReference type="PROSITE" id="PS51168">
    <property type="entry name" value="CHORISMATE_MUT_2"/>
    <property type="match status" value="1"/>
</dbReference>
<keyword evidence="2 6" id="KW-0808">Transferase</keyword>
<dbReference type="Gene3D" id="1.20.59.10">
    <property type="entry name" value="Chorismate mutase"/>
    <property type="match status" value="1"/>
</dbReference>
<evidence type="ECO:0000259" key="4">
    <source>
        <dbReference type="PROSITE" id="PS51171"/>
    </source>
</evidence>
<dbReference type="PANTHER" id="PTHR43018">
    <property type="entry name" value="PHOSPHO-2-DEHYDRO-3-DEOXYHEPTONATE ALDOLASE"/>
    <property type="match status" value="1"/>
</dbReference>
<dbReference type="AlphaFoldDB" id="A0A832G686"/>
<dbReference type="InterPro" id="IPR052899">
    <property type="entry name" value="Class-I_DAHP_synthase"/>
</dbReference>
<organism evidence="6">
    <name type="scientific">Ignavibacterium album</name>
    <dbReference type="NCBI Taxonomy" id="591197"/>
    <lineage>
        <taxon>Bacteria</taxon>
        <taxon>Pseudomonadati</taxon>
        <taxon>Ignavibacteriota</taxon>
        <taxon>Ignavibacteria</taxon>
        <taxon>Ignavibacteriales</taxon>
        <taxon>Ignavibacteriaceae</taxon>
        <taxon>Ignavibacterium</taxon>
    </lineage>
</organism>
<dbReference type="Pfam" id="PF00793">
    <property type="entry name" value="DAHP_synth_1"/>
    <property type="match status" value="1"/>
</dbReference>
<gene>
    <name evidence="6" type="primary">aroF</name>
    <name evidence="6" type="ORF">ENS56_03045</name>
</gene>
<dbReference type="NCBIfam" id="NF006421">
    <property type="entry name" value="PRK08673.1"/>
    <property type="match status" value="1"/>
</dbReference>
<dbReference type="InterPro" id="IPR036979">
    <property type="entry name" value="CM_dom_sf"/>
</dbReference>
<dbReference type="Gene3D" id="3.40.190.10">
    <property type="entry name" value="Periplasmic binding protein-like II"/>
    <property type="match status" value="2"/>
</dbReference>
<feature type="domain" description="Chorismate mutase" evidence="3">
    <location>
        <begin position="1"/>
        <end position="86"/>
    </location>
</feature>
<dbReference type="GO" id="GO:0004106">
    <property type="term" value="F:chorismate mutase activity"/>
    <property type="evidence" value="ECO:0007669"/>
    <property type="project" value="UniProtKB-EC"/>
</dbReference>
<sequence>MEDKRNRINLIDEQIIKLLSERRKLSKEIAQLKELSSSDIRDRNREKEVLKHIIKLAKAEGLDTHLISKIFSEIIEDSVNLQKKYFIDRENESSDSFIKVAIQGIQGSYSYLAANNFFSDKNLHFVYCKSFEDAIESVENGESDYAFLPIENTTSGSINEVYDALLKSNLSIVGEEIFKVNHCLLANAETSLKNIRKIFTHYQAARQCSDFLNSLPNVEIEFFEDTAKSVQKIKEEGRNDFAAIASKETAEIFDVVILKEGIANQQGNYTRFWVCAKNPIQVDERIPAKVSLIMATAHKAGSLVDALSVFRDYSVNMTKLQSRPIIGNPWEEMFYVDFQGNIKNPRILDLIDDLGKYTRFLKVLGCYPEKEIERTKIDSSDVPVFETFHKIPENNSSMSENNATEVKKSKTKISYKLASRDYKKEDTIIKVKDVKIGGGNFVIIAGPCSVESNEQIISCAKEVKESFAHILRGGCFKPRTSPYAFQGLGFEALDLLKEAGDKYDLPIITEVLSTEQVEKVAEKSDILQIGARNMQNFALLAEVGKSFRPVLLKRGMMASIDELLNAAEYILAKGNRQVILCERGIRTFETATRNTLDLSAIPVLKELTHLPVVVDPSHAVGERNKVLPLAKAAKAVGADGIMVEIHPEPEKALSDGMQSLYFDQFRLLMKEISR</sequence>
<evidence type="ECO:0000259" key="3">
    <source>
        <dbReference type="PROSITE" id="PS51168"/>
    </source>
</evidence>
<dbReference type="GO" id="GO:0046417">
    <property type="term" value="P:chorismate metabolic process"/>
    <property type="evidence" value="ECO:0007669"/>
    <property type="project" value="InterPro"/>
</dbReference>
<dbReference type="InterPro" id="IPR045865">
    <property type="entry name" value="ACT-like_dom_sf"/>
</dbReference>
<dbReference type="InterPro" id="IPR001086">
    <property type="entry name" value="Preph_deHydtase"/>
</dbReference>
<dbReference type="PROSITE" id="PS51671">
    <property type="entry name" value="ACT"/>
    <property type="match status" value="1"/>
</dbReference>
<dbReference type="GO" id="GO:0004664">
    <property type="term" value="F:prephenate dehydratase activity"/>
    <property type="evidence" value="ECO:0007669"/>
    <property type="project" value="InterPro"/>
</dbReference>
<dbReference type="GO" id="GO:0016832">
    <property type="term" value="F:aldehyde-lyase activity"/>
    <property type="evidence" value="ECO:0007669"/>
    <property type="project" value="InterPro"/>
</dbReference>
<feature type="domain" description="ACT" evidence="5">
    <location>
        <begin position="291"/>
        <end position="368"/>
    </location>
</feature>
<dbReference type="InterPro" id="IPR013785">
    <property type="entry name" value="Aldolase_TIM"/>
</dbReference>
<dbReference type="GO" id="GO:0016740">
    <property type="term" value="F:transferase activity"/>
    <property type="evidence" value="ECO:0007669"/>
    <property type="project" value="UniProtKB-KW"/>
</dbReference>
<dbReference type="EC" id="5.4.99.5" evidence="1"/>
<dbReference type="CDD" id="cd13631">
    <property type="entry name" value="PBP2_Ct-PDT_like"/>
    <property type="match status" value="1"/>
</dbReference>
<proteinExistence type="predicted"/>
<dbReference type="Pfam" id="PF00800">
    <property type="entry name" value="PDT"/>
    <property type="match status" value="1"/>
</dbReference>
<dbReference type="EMBL" id="DSVI01000004">
    <property type="protein sequence ID" value="HGT46991.1"/>
    <property type="molecule type" value="Genomic_DNA"/>
</dbReference>
<name>A0A832G686_9BACT</name>
<dbReference type="GO" id="GO:0009094">
    <property type="term" value="P:L-phenylalanine biosynthetic process"/>
    <property type="evidence" value="ECO:0007669"/>
    <property type="project" value="UniProtKB-UniPathway"/>
</dbReference>
<dbReference type="SUPFAM" id="SSF48600">
    <property type="entry name" value="Chorismate mutase II"/>
    <property type="match status" value="1"/>
</dbReference>
<accession>A0A832G686</accession>
<dbReference type="NCBIfam" id="TIGR01361">
    <property type="entry name" value="DAHP_synth_Bsub"/>
    <property type="match status" value="1"/>
</dbReference>
<evidence type="ECO:0000256" key="2">
    <source>
        <dbReference type="ARBA" id="ARBA00022679"/>
    </source>
</evidence>
<dbReference type="InterPro" id="IPR006218">
    <property type="entry name" value="DAHP1/KDSA"/>
</dbReference>
<dbReference type="PANTHER" id="PTHR43018:SF1">
    <property type="entry name" value="PROTEIN AROA(G)"/>
    <property type="match status" value="1"/>
</dbReference>
<evidence type="ECO:0000259" key="5">
    <source>
        <dbReference type="PROSITE" id="PS51671"/>
    </source>
</evidence>
<dbReference type="Gene3D" id="3.20.20.70">
    <property type="entry name" value="Aldolase class I"/>
    <property type="match status" value="1"/>
</dbReference>
<dbReference type="Pfam" id="PF01817">
    <property type="entry name" value="CM_2"/>
    <property type="match status" value="1"/>
</dbReference>
<dbReference type="NCBIfam" id="NF009239">
    <property type="entry name" value="PRK12595.1"/>
    <property type="match status" value="1"/>
</dbReference>
<dbReference type="CDD" id="cd04905">
    <property type="entry name" value="ACT_CM-PDT"/>
    <property type="match status" value="1"/>
</dbReference>
<dbReference type="SUPFAM" id="SSF53850">
    <property type="entry name" value="Periplasmic binding protein-like II"/>
    <property type="match status" value="1"/>
</dbReference>
<evidence type="ECO:0000313" key="6">
    <source>
        <dbReference type="EMBL" id="HGT46991.1"/>
    </source>
</evidence>
<dbReference type="InterPro" id="IPR036263">
    <property type="entry name" value="Chorismate_II_sf"/>
</dbReference>
<dbReference type="InterPro" id="IPR006268">
    <property type="entry name" value="DAHP_syn_2"/>
</dbReference>
<evidence type="ECO:0000256" key="1">
    <source>
        <dbReference type="ARBA" id="ARBA00012404"/>
    </source>
</evidence>